<evidence type="ECO:0000256" key="3">
    <source>
        <dbReference type="ARBA" id="ARBA00023163"/>
    </source>
</evidence>
<evidence type="ECO:0000259" key="4">
    <source>
        <dbReference type="PROSITE" id="PS50932"/>
    </source>
</evidence>
<dbReference type="PROSITE" id="PS00356">
    <property type="entry name" value="HTH_LACI_1"/>
    <property type="match status" value="1"/>
</dbReference>
<organism evidence="6 7">
    <name type="scientific">Micromonospora coerulea</name>
    <dbReference type="NCBI Taxonomy" id="47856"/>
    <lineage>
        <taxon>Bacteria</taxon>
        <taxon>Bacillati</taxon>
        <taxon>Actinomycetota</taxon>
        <taxon>Actinomycetes</taxon>
        <taxon>Micromonosporales</taxon>
        <taxon>Micromonosporaceae</taxon>
        <taxon>Micromonospora</taxon>
    </lineage>
</organism>
<feature type="domain" description="HTH lacI-type" evidence="4">
    <location>
        <begin position="3"/>
        <end position="57"/>
    </location>
</feature>
<dbReference type="Gene3D" id="1.10.260.40">
    <property type="entry name" value="lambda repressor-like DNA-binding domains"/>
    <property type="match status" value="1"/>
</dbReference>
<feature type="domain" description="HTH cro/C1-type" evidence="5">
    <location>
        <begin position="3"/>
        <end position="47"/>
    </location>
</feature>
<dbReference type="InterPro" id="IPR028082">
    <property type="entry name" value="Peripla_BP_I"/>
</dbReference>
<gene>
    <name evidence="6" type="ORF">GCM10023176_40190</name>
</gene>
<dbReference type="InterPro" id="IPR010982">
    <property type="entry name" value="Lambda_DNA-bd_dom_sf"/>
</dbReference>
<dbReference type="PROSITE" id="PS50943">
    <property type="entry name" value="HTH_CROC1"/>
    <property type="match status" value="1"/>
</dbReference>
<reference evidence="7" key="1">
    <citation type="journal article" date="2019" name="Int. J. Syst. Evol. Microbiol.">
        <title>The Global Catalogue of Microorganisms (GCM) 10K type strain sequencing project: providing services to taxonomists for standard genome sequencing and annotation.</title>
        <authorList>
            <consortium name="The Broad Institute Genomics Platform"/>
            <consortium name="The Broad Institute Genome Sequencing Center for Infectious Disease"/>
            <person name="Wu L."/>
            <person name="Ma J."/>
        </authorList>
    </citation>
    <scope>NUCLEOTIDE SEQUENCE [LARGE SCALE GENOMIC DNA]</scope>
    <source>
        <strain evidence="7">JCM 3175</strain>
    </source>
</reference>
<dbReference type="SMART" id="SM00354">
    <property type="entry name" value="HTH_LACI"/>
    <property type="match status" value="1"/>
</dbReference>
<dbReference type="EMBL" id="BAABGU010000022">
    <property type="protein sequence ID" value="GAA4574009.1"/>
    <property type="molecule type" value="Genomic_DNA"/>
</dbReference>
<dbReference type="PANTHER" id="PTHR30146:SF153">
    <property type="entry name" value="LACTOSE OPERON REPRESSOR"/>
    <property type="match status" value="1"/>
</dbReference>
<protein>
    <submittedName>
        <fullName evidence="6">LacI family DNA-binding transcriptional regulator</fullName>
    </submittedName>
</protein>
<dbReference type="SUPFAM" id="SSF53822">
    <property type="entry name" value="Periplasmic binding protein-like I"/>
    <property type="match status" value="1"/>
</dbReference>
<accession>A0ABP8ST20</accession>
<dbReference type="InterPro" id="IPR000843">
    <property type="entry name" value="HTH_LacI"/>
</dbReference>
<dbReference type="Proteomes" id="UP001500307">
    <property type="component" value="Unassembled WGS sequence"/>
</dbReference>
<dbReference type="SUPFAM" id="SSF47413">
    <property type="entry name" value="lambda repressor-like DNA-binding domains"/>
    <property type="match status" value="1"/>
</dbReference>
<evidence type="ECO:0000256" key="2">
    <source>
        <dbReference type="ARBA" id="ARBA00023125"/>
    </source>
</evidence>
<keyword evidence="3" id="KW-0804">Transcription</keyword>
<proteinExistence type="predicted"/>
<dbReference type="GO" id="GO:0003677">
    <property type="term" value="F:DNA binding"/>
    <property type="evidence" value="ECO:0007669"/>
    <property type="project" value="UniProtKB-KW"/>
</dbReference>
<dbReference type="Pfam" id="PF13377">
    <property type="entry name" value="Peripla_BP_3"/>
    <property type="match status" value="1"/>
</dbReference>
<name>A0ABP8ST20_9ACTN</name>
<evidence type="ECO:0000256" key="1">
    <source>
        <dbReference type="ARBA" id="ARBA00023015"/>
    </source>
</evidence>
<evidence type="ECO:0000313" key="7">
    <source>
        <dbReference type="Proteomes" id="UP001500307"/>
    </source>
</evidence>
<dbReference type="RefSeq" id="WP_346121731.1">
    <property type="nucleotide sequence ID" value="NZ_BAABGU010000022.1"/>
</dbReference>
<evidence type="ECO:0000313" key="6">
    <source>
        <dbReference type="EMBL" id="GAA4574009.1"/>
    </source>
</evidence>
<comment type="caution">
    <text evidence="6">The sequence shown here is derived from an EMBL/GenBank/DDBJ whole genome shotgun (WGS) entry which is preliminary data.</text>
</comment>
<dbReference type="CDD" id="cd01392">
    <property type="entry name" value="HTH_LacI"/>
    <property type="match status" value="1"/>
</dbReference>
<keyword evidence="1" id="KW-0805">Transcription regulation</keyword>
<dbReference type="PRINTS" id="PR00036">
    <property type="entry name" value="HTHLACI"/>
</dbReference>
<dbReference type="PROSITE" id="PS50932">
    <property type="entry name" value="HTH_LACI_2"/>
    <property type="match status" value="1"/>
</dbReference>
<dbReference type="PANTHER" id="PTHR30146">
    <property type="entry name" value="LACI-RELATED TRANSCRIPTIONAL REPRESSOR"/>
    <property type="match status" value="1"/>
</dbReference>
<sequence length="333" mass="34901">MPITIADVATRAGVSKTTVSRVLNGKGEVDGRTADRVRAVITDLGYVPSARAVGLARGRTRVVGMLVPALTWPWMGEVLQGAVDVVESEGYGLLLSTCNRGDESMRRFASQVSAKSFDGLLVVEPEGTLDYITALHERGLPVVLIDDRGHQPGFPSVRTTNAAGAGAAAAHLLGLGRRRPLVVTGLSRFGCTRERLDGFARGYAEAGLPIDPALVVEGDFTFECGRAAVERLLAAGVPFDAVFAHNDLSAAGALQALRDAGRRVPQDVAVVGFDDLPLAGHTHPPLSSVRQPLREMGAAAARALITHFAGAPLPDTPTIIPTSFTVRASTGTT</sequence>
<evidence type="ECO:0000259" key="5">
    <source>
        <dbReference type="PROSITE" id="PS50943"/>
    </source>
</evidence>
<dbReference type="CDD" id="cd06267">
    <property type="entry name" value="PBP1_LacI_sugar_binding-like"/>
    <property type="match status" value="1"/>
</dbReference>
<keyword evidence="7" id="KW-1185">Reference proteome</keyword>
<dbReference type="InterPro" id="IPR046335">
    <property type="entry name" value="LacI/GalR-like_sensor"/>
</dbReference>
<dbReference type="InterPro" id="IPR001387">
    <property type="entry name" value="Cro/C1-type_HTH"/>
</dbReference>
<dbReference type="Pfam" id="PF00356">
    <property type="entry name" value="LacI"/>
    <property type="match status" value="1"/>
</dbReference>
<keyword evidence="2 6" id="KW-0238">DNA-binding</keyword>
<dbReference type="Gene3D" id="3.40.50.2300">
    <property type="match status" value="2"/>
</dbReference>